<feature type="compositionally biased region" description="Polar residues" evidence="1">
    <location>
        <begin position="909"/>
        <end position="929"/>
    </location>
</feature>
<dbReference type="EMBL" id="CAJFCW020000005">
    <property type="protein sequence ID" value="CAG9119149.1"/>
    <property type="molecule type" value="Genomic_DNA"/>
</dbReference>
<evidence type="ECO:0000313" key="3">
    <source>
        <dbReference type="Proteomes" id="UP000614601"/>
    </source>
</evidence>
<feature type="compositionally biased region" description="Low complexity" evidence="1">
    <location>
        <begin position="565"/>
        <end position="576"/>
    </location>
</feature>
<feature type="compositionally biased region" description="Polar residues" evidence="1">
    <location>
        <begin position="625"/>
        <end position="655"/>
    </location>
</feature>
<keyword evidence="3" id="KW-1185">Reference proteome</keyword>
<name>A0A811L742_9BILA</name>
<feature type="compositionally biased region" description="Low complexity" evidence="1">
    <location>
        <begin position="254"/>
        <end position="269"/>
    </location>
</feature>
<feature type="compositionally biased region" description="Polar residues" evidence="1">
    <location>
        <begin position="1"/>
        <end position="10"/>
    </location>
</feature>
<dbReference type="Proteomes" id="UP000614601">
    <property type="component" value="Unassembled WGS sequence"/>
</dbReference>
<dbReference type="AlphaFoldDB" id="A0A811L742"/>
<feature type="region of interest" description="Disordered" evidence="1">
    <location>
        <begin position="176"/>
        <end position="403"/>
    </location>
</feature>
<feature type="region of interest" description="Disordered" evidence="1">
    <location>
        <begin position="785"/>
        <end position="809"/>
    </location>
</feature>
<feature type="region of interest" description="Disordered" evidence="1">
    <location>
        <begin position="1"/>
        <end position="20"/>
    </location>
</feature>
<dbReference type="OrthoDB" id="5822793at2759"/>
<accession>A0A811L742</accession>
<feature type="region of interest" description="Disordered" evidence="1">
    <location>
        <begin position="506"/>
        <end position="710"/>
    </location>
</feature>
<dbReference type="EMBL" id="CAJFDH010000005">
    <property type="protein sequence ID" value="CAD5223927.1"/>
    <property type="molecule type" value="Genomic_DNA"/>
</dbReference>
<organism evidence="2 3">
    <name type="scientific">Bursaphelenchus okinawaensis</name>
    <dbReference type="NCBI Taxonomy" id="465554"/>
    <lineage>
        <taxon>Eukaryota</taxon>
        <taxon>Metazoa</taxon>
        <taxon>Ecdysozoa</taxon>
        <taxon>Nematoda</taxon>
        <taxon>Chromadorea</taxon>
        <taxon>Rhabditida</taxon>
        <taxon>Tylenchina</taxon>
        <taxon>Tylenchomorpha</taxon>
        <taxon>Aphelenchoidea</taxon>
        <taxon>Aphelenchoididae</taxon>
        <taxon>Bursaphelenchus</taxon>
    </lineage>
</organism>
<feature type="region of interest" description="Disordered" evidence="1">
    <location>
        <begin position="886"/>
        <end position="939"/>
    </location>
</feature>
<feature type="region of interest" description="Disordered" evidence="1">
    <location>
        <begin position="70"/>
        <end position="96"/>
    </location>
</feature>
<feature type="compositionally biased region" description="Low complexity" evidence="1">
    <location>
        <begin position="528"/>
        <end position="537"/>
    </location>
</feature>
<protein>
    <submittedName>
        <fullName evidence="2">Uncharacterized protein</fullName>
    </submittedName>
</protein>
<evidence type="ECO:0000256" key="1">
    <source>
        <dbReference type="SAM" id="MobiDB-lite"/>
    </source>
</evidence>
<feature type="region of interest" description="Disordered" evidence="1">
    <location>
        <begin position="39"/>
        <end position="58"/>
    </location>
</feature>
<dbReference type="Proteomes" id="UP000783686">
    <property type="component" value="Unassembled WGS sequence"/>
</dbReference>
<feature type="region of interest" description="Disordered" evidence="1">
    <location>
        <begin position="420"/>
        <end position="464"/>
    </location>
</feature>
<comment type="caution">
    <text evidence="2">The sequence shown here is derived from an EMBL/GenBank/DDBJ whole genome shotgun (WGS) entry which is preliminary data.</text>
</comment>
<gene>
    <name evidence="2" type="ORF">BOKJ2_LOCUS10697</name>
</gene>
<proteinExistence type="predicted"/>
<feature type="compositionally biased region" description="Polar residues" evidence="1">
    <location>
        <begin position="221"/>
        <end position="233"/>
    </location>
</feature>
<evidence type="ECO:0000313" key="2">
    <source>
        <dbReference type="EMBL" id="CAD5223927.1"/>
    </source>
</evidence>
<feature type="compositionally biased region" description="Basic and acidic residues" evidence="1">
    <location>
        <begin position="785"/>
        <end position="801"/>
    </location>
</feature>
<sequence>MTHISRSQFALNPKEESSNWKSPLSLVASKYAFGSRVMSSNDSLNMDQGQQHSHDTQDQRVYGAVLASPAVSRRDFGPPQPTYAMPTQAHPQPGKMLVDPQTGQQYFVPAAPQPHVAYYPVFYNAPPQSSQPVYYPHHTPAGYMVSAPPMPSPTVQNQPYYFPPTYNQQGSMGNFSQSFGHPPTSSQGYRVEIPPSSSVSICGERESPTQYFQRHHESRLSTESTNSSNSRHYVQNYVDGAKTDDSMSPVPQKIQSQNTTPPTSSINSTMDHSARYSTTSSSTTSGFVSHAGEGPSEHIRPTHLKSTFQKPQLYGSPAWWGEESSPDEKREQEQTPTRSSNSRQNSRSDEKLHSPTTSTPSEAKPPQNAESPVPQGTDPKPVMKAIRMDIDLSRPFSPEQKEKINVKAAQAVQSTAFTVNFDDITDKPKRNKPPVLSSQEQQRRQFRRSVPPSKAGPALPAAAGNDTKHYLFSKMIQGFPKGQDNNESAMMALSIKSEADTLSEAGTYVIENKEPKQSNHHRRQRKYSSSSSSSSDSTETDGDGPTCSQPTSARLYTPRPETANSSMVSSTVSSVRSSDHQKPSPPFPMKRHLMKDLRDLRNQNQQATPPSPRSSLPAPKVRSMVDQSKNSRLNPPSKPCQTQQTTSRAGISSNAGFRRTDGGRFSMRSGVNQPTVGGLRPATSQTMSQKPPFKAGVAPAKKTSNSKDSPEMVAWLRRKEYDPRKSAAEAKKQQLKQRLLELSTGHTSRRDQLRREDSDNFFANRSLSCNQPTAGSFRRLVRPYGDERSNKSHDDLSHVGEEPDDFSLSGSNSNLVRTVDELTVKCQRSMQLLKLCNPKALTSSVEHLLDEMVEEPGSVDGISAVDRLNRLSEAFGAIQKCLELQQSEKSGNSSPARSTVFSQALRRLTSPTQTDMGQSSSNSEAQSPELSRPIAFTPN</sequence>
<feature type="compositionally biased region" description="Polar residues" evidence="1">
    <location>
        <begin position="886"/>
        <end position="902"/>
    </location>
</feature>
<reference evidence="2" key="1">
    <citation type="submission" date="2020-09" db="EMBL/GenBank/DDBJ databases">
        <authorList>
            <person name="Kikuchi T."/>
        </authorList>
    </citation>
    <scope>NUCLEOTIDE SEQUENCE</scope>
    <source>
        <strain evidence="2">SH1</strain>
    </source>
</reference>
<feature type="compositionally biased region" description="Polar residues" evidence="1">
    <location>
        <begin position="39"/>
        <end position="51"/>
    </location>
</feature>
<feature type="compositionally biased region" description="Polar residues" evidence="1">
    <location>
        <begin position="176"/>
        <end position="188"/>
    </location>
</feature>